<reference evidence="4" key="1">
    <citation type="submission" date="2019-12" db="EMBL/GenBank/DDBJ databases">
        <title>Genome sequencing and annotation of Brassica cretica.</title>
        <authorList>
            <person name="Studholme D.J."/>
            <person name="Sarris P."/>
        </authorList>
    </citation>
    <scope>NUCLEOTIDE SEQUENCE</scope>
    <source>
        <strain evidence="4">PFS-109/04</strain>
        <tissue evidence="4">Leaf</tissue>
    </source>
</reference>
<protein>
    <submittedName>
        <fullName evidence="4">Uncharacterized protein</fullName>
    </submittedName>
</protein>
<evidence type="ECO:0000256" key="2">
    <source>
        <dbReference type="SAM" id="MobiDB-lite"/>
    </source>
</evidence>
<evidence type="ECO:0000313" key="5">
    <source>
        <dbReference type="Proteomes" id="UP000712600"/>
    </source>
</evidence>
<accession>A0A8S9SNF3</accession>
<evidence type="ECO:0000313" key="4">
    <source>
        <dbReference type="EMBL" id="KAF3603136.1"/>
    </source>
</evidence>
<proteinExistence type="predicted"/>
<comment type="caution">
    <text evidence="4">The sequence shown here is derived from an EMBL/GenBank/DDBJ whole genome shotgun (WGS) entry which is preliminary data.</text>
</comment>
<sequence length="455" mass="51194">MDGVDLIRVLLELISALRLRRPDCNHSGSYIDLYGYYISTFHLGRDSHFQRLEQINGLQTLYRPRDCVCPMVFTRGSSLDGRKYINKSLMILGNVINKLSESSKLRYMPSSTRSNKVTQLLFSPDLVSLERSIRKKAHSSSTDINTRVSLDSAQPPSTHTPVPSTDTRSPLSTDNAHLPSTDIFHPTSIDIPSRTSIDTEQRDMVVPLILVRDNNGDLHDQEGHLHNAAGMNGQRSLIGGLIFSVGPSFFKLSSSVSKELLYSSAGSSLGLSCPQSKASIIFSLNLCWSILALFLVRFLLVWFSCNVLIISALTSKVEAIQGELVEIKSYIARRPEAALSIDRRNNISTDIHHRTSVDNATNRGRLVPKMTSDMSNTHYRGEEISADTYTTLTRHQFNLESLGERLQRIENTTATIKDKWRREDEAIRDFTGTWFNKRKEEMDTCFPTSPSSQNY</sequence>
<gene>
    <name evidence="4" type="ORF">F2Q69_00036114</name>
</gene>
<keyword evidence="3" id="KW-0812">Transmembrane</keyword>
<keyword evidence="1" id="KW-0175">Coiled coil</keyword>
<dbReference type="AlphaFoldDB" id="A0A8S9SNF3"/>
<name>A0A8S9SNF3_BRACR</name>
<feature type="transmembrane region" description="Helical" evidence="3">
    <location>
        <begin position="280"/>
        <end position="303"/>
    </location>
</feature>
<feature type="compositionally biased region" description="Polar residues" evidence="2">
    <location>
        <begin position="139"/>
        <end position="175"/>
    </location>
</feature>
<feature type="coiled-coil region" evidence="1">
    <location>
        <begin position="392"/>
        <end position="419"/>
    </location>
</feature>
<dbReference type="EMBL" id="QGKX02000004">
    <property type="protein sequence ID" value="KAF3603136.1"/>
    <property type="molecule type" value="Genomic_DNA"/>
</dbReference>
<evidence type="ECO:0000256" key="3">
    <source>
        <dbReference type="SAM" id="Phobius"/>
    </source>
</evidence>
<dbReference type="Proteomes" id="UP000712600">
    <property type="component" value="Unassembled WGS sequence"/>
</dbReference>
<evidence type="ECO:0000256" key="1">
    <source>
        <dbReference type="SAM" id="Coils"/>
    </source>
</evidence>
<organism evidence="4 5">
    <name type="scientific">Brassica cretica</name>
    <name type="common">Mustard</name>
    <dbReference type="NCBI Taxonomy" id="69181"/>
    <lineage>
        <taxon>Eukaryota</taxon>
        <taxon>Viridiplantae</taxon>
        <taxon>Streptophyta</taxon>
        <taxon>Embryophyta</taxon>
        <taxon>Tracheophyta</taxon>
        <taxon>Spermatophyta</taxon>
        <taxon>Magnoliopsida</taxon>
        <taxon>eudicotyledons</taxon>
        <taxon>Gunneridae</taxon>
        <taxon>Pentapetalae</taxon>
        <taxon>rosids</taxon>
        <taxon>malvids</taxon>
        <taxon>Brassicales</taxon>
        <taxon>Brassicaceae</taxon>
        <taxon>Brassiceae</taxon>
        <taxon>Brassica</taxon>
    </lineage>
</organism>
<feature type="region of interest" description="Disordered" evidence="2">
    <location>
        <begin position="137"/>
        <end position="189"/>
    </location>
</feature>
<keyword evidence="3" id="KW-1133">Transmembrane helix</keyword>
<keyword evidence="3" id="KW-0472">Membrane</keyword>